<feature type="domain" description="ABC transporter" evidence="9">
    <location>
        <begin position="264"/>
        <end position="508"/>
    </location>
</feature>
<dbReference type="InterPro" id="IPR003439">
    <property type="entry name" value="ABC_transporter-like_ATP-bd"/>
</dbReference>
<gene>
    <name evidence="10" type="ORF">L0C25_02235</name>
</gene>
<reference evidence="10" key="1">
    <citation type="submission" date="2022-01" db="EMBL/GenBank/DDBJ databases">
        <title>Nocardioidaceae gen. sp. A5X3R13.</title>
        <authorList>
            <person name="Lopez Marin M.A."/>
            <person name="Uhlik O."/>
        </authorList>
    </citation>
    <scope>NUCLEOTIDE SEQUENCE</scope>
    <source>
        <strain evidence="10">A5X3R13</strain>
    </source>
</reference>
<comment type="subcellular location">
    <subcellularLocation>
        <location evidence="1">Cell membrane</location>
        <topology evidence="1">Peripheral membrane protein</topology>
    </subcellularLocation>
</comment>
<evidence type="ECO:0000313" key="11">
    <source>
        <dbReference type="Proteomes" id="UP001164390"/>
    </source>
</evidence>
<evidence type="ECO:0000259" key="9">
    <source>
        <dbReference type="PROSITE" id="PS50893"/>
    </source>
</evidence>
<evidence type="ECO:0000256" key="3">
    <source>
        <dbReference type="ARBA" id="ARBA00022475"/>
    </source>
</evidence>
<proteinExistence type="predicted"/>
<dbReference type="Gene3D" id="3.40.50.300">
    <property type="entry name" value="P-loop containing nucleotide triphosphate hydrolases"/>
    <property type="match status" value="2"/>
</dbReference>
<evidence type="ECO:0000256" key="5">
    <source>
        <dbReference type="ARBA" id="ARBA00022741"/>
    </source>
</evidence>
<keyword evidence="5" id="KW-0547">Nucleotide-binding</keyword>
<dbReference type="InterPro" id="IPR050107">
    <property type="entry name" value="ABC_carbohydrate_import_ATPase"/>
</dbReference>
<evidence type="ECO:0000256" key="6">
    <source>
        <dbReference type="ARBA" id="ARBA00022840"/>
    </source>
</evidence>
<keyword evidence="3" id="KW-1003">Cell membrane</keyword>
<keyword evidence="2" id="KW-0813">Transport</keyword>
<dbReference type="FunFam" id="3.40.50.300:FF:000127">
    <property type="entry name" value="Ribose import ATP-binding protein RbsA"/>
    <property type="match status" value="1"/>
</dbReference>
<sequence length="517" mass="54471">MPTRADPVALLSMSDIQKSFGGVHALRGASLCVSAGEVHALLGENGAGKSTLMNILSGVIQPDAGTIEIDGRPASFHSPAASQAAGVAMIHQELDLVPHLTVAQNLFLGREPRTPLRTLDVKGLGRKARGLLDEVGIDIAPGRRLGSLRVAEQQMVAIAKALSLDARILVMDEPTSALPDNDVDRLFELLPRLREHGVGIVFISHRMEEIARIADNGTVMRDGRDVGSFEVAQTDPAKVIQLMVGQPIEQLFPDPRQPHDDVRLEVRDLTVPAGAAGRTEPRGIDLSVRRGEILGLAGLLGAGRTELLEALFGCGPHGTTGSVSIDGRRVRAGSPRAAIRAGIGLVPEDRRADGLVTEESVGANILLTALGDLATMGIRRRSAETRSVDESVASLHIKTTNAAVRVGTLSGGNQQKVVFARQLLSGPKVLLLDEPTRGVDIGAKAEIYRLLTGLAADGVTVVVASSELPELLGICHRIAVLRRGRIVELLDAVDATSESVLAAASLEPAAEPQPEAS</sequence>
<dbReference type="InterPro" id="IPR003593">
    <property type="entry name" value="AAA+_ATPase"/>
</dbReference>
<dbReference type="GO" id="GO:0016887">
    <property type="term" value="F:ATP hydrolysis activity"/>
    <property type="evidence" value="ECO:0007669"/>
    <property type="project" value="InterPro"/>
</dbReference>
<dbReference type="PROSITE" id="PS50893">
    <property type="entry name" value="ABC_TRANSPORTER_2"/>
    <property type="match status" value="2"/>
</dbReference>
<dbReference type="Proteomes" id="UP001164390">
    <property type="component" value="Chromosome"/>
</dbReference>
<dbReference type="RefSeq" id="WP_271634754.1">
    <property type="nucleotide sequence ID" value="NZ_CP094970.1"/>
</dbReference>
<evidence type="ECO:0000313" key="10">
    <source>
        <dbReference type="EMBL" id="UYM05912.1"/>
    </source>
</evidence>
<dbReference type="InterPro" id="IPR017871">
    <property type="entry name" value="ABC_transporter-like_CS"/>
</dbReference>
<dbReference type="SMART" id="SM00382">
    <property type="entry name" value="AAA"/>
    <property type="match status" value="2"/>
</dbReference>
<evidence type="ECO:0000256" key="1">
    <source>
        <dbReference type="ARBA" id="ARBA00004202"/>
    </source>
</evidence>
<keyword evidence="6 10" id="KW-0067">ATP-binding</keyword>
<dbReference type="AlphaFoldDB" id="A0AA46TJC6"/>
<keyword evidence="8" id="KW-0472">Membrane</keyword>
<evidence type="ECO:0000256" key="8">
    <source>
        <dbReference type="ARBA" id="ARBA00023136"/>
    </source>
</evidence>
<dbReference type="PROSITE" id="PS00211">
    <property type="entry name" value="ABC_TRANSPORTER_1"/>
    <property type="match status" value="1"/>
</dbReference>
<dbReference type="PANTHER" id="PTHR43790">
    <property type="entry name" value="CARBOHYDRATE TRANSPORT ATP-BINDING PROTEIN MG119-RELATED"/>
    <property type="match status" value="1"/>
</dbReference>
<dbReference type="EMBL" id="CP094970">
    <property type="protein sequence ID" value="UYM05912.1"/>
    <property type="molecule type" value="Genomic_DNA"/>
</dbReference>
<name>A0AA46TJC6_9ACTN</name>
<keyword evidence="4" id="KW-0677">Repeat</keyword>
<feature type="domain" description="ABC transporter" evidence="9">
    <location>
        <begin position="11"/>
        <end position="247"/>
    </location>
</feature>
<evidence type="ECO:0000256" key="2">
    <source>
        <dbReference type="ARBA" id="ARBA00022448"/>
    </source>
</evidence>
<dbReference type="CDD" id="cd03216">
    <property type="entry name" value="ABC_Carb_Monos_I"/>
    <property type="match status" value="1"/>
</dbReference>
<dbReference type="PANTHER" id="PTHR43790:SF9">
    <property type="entry name" value="GALACTOFURANOSE TRANSPORTER ATP-BINDING PROTEIN YTFR"/>
    <property type="match status" value="1"/>
</dbReference>
<dbReference type="SUPFAM" id="SSF52540">
    <property type="entry name" value="P-loop containing nucleoside triphosphate hydrolases"/>
    <property type="match status" value="2"/>
</dbReference>
<evidence type="ECO:0000256" key="7">
    <source>
        <dbReference type="ARBA" id="ARBA00022967"/>
    </source>
</evidence>
<dbReference type="Pfam" id="PF00005">
    <property type="entry name" value="ABC_tran"/>
    <property type="match status" value="2"/>
</dbReference>
<dbReference type="InterPro" id="IPR027417">
    <property type="entry name" value="P-loop_NTPase"/>
</dbReference>
<evidence type="ECO:0000256" key="4">
    <source>
        <dbReference type="ARBA" id="ARBA00022737"/>
    </source>
</evidence>
<dbReference type="KEGG" id="sgrg:L0C25_02235"/>
<dbReference type="GO" id="GO:0005524">
    <property type="term" value="F:ATP binding"/>
    <property type="evidence" value="ECO:0007669"/>
    <property type="project" value="UniProtKB-KW"/>
</dbReference>
<dbReference type="GO" id="GO:0005886">
    <property type="term" value="C:plasma membrane"/>
    <property type="evidence" value="ECO:0007669"/>
    <property type="project" value="UniProtKB-SubCell"/>
</dbReference>
<accession>A0AA46TJC6</accession>
<organism evidence="10 11">
    <name type="scientific">Solicola gregarius</name>
    <dbReference type="NCBI Taxonomy" id="2908642"/>
    <lineage>
        <taxon>Bacteria</taxon>
        <taxon>Bacillati</taxon>
        <taxon>Actinomycetota</taxon>
        <taxon>Actinomycetes</taxon>
        <taxon>Propionibacteriales</taxon>
        <taxon>Nocardioidaceae</taxon>
        <taxon>Solicola</taxon>
    </lineage>
</organism>
<protein>
    <submittedName>
        <fullName evidence="10">Sugar ABC transporter ATP-binding protein</fullName>
    </submittedName>
</protein>
<keyword evidence="11" id="KW-1185">Reference proteome</keyword>
<dbReference type="CDD" id="cd03215">
    <property type="entry name" value="ABC_Carb_Monos_II"/>
    <property type="match status" value="1"/>
</dbReference>
<keyword evidence="7" id="KW-1278">Translocase</keyword>